<evidence type="ECO:0000313" key="2">
    <source>
        <dbReference type="Proteomes" id="UP000011115"/>
    </source>
</evidence>
<gene>
    <name evidence="1" type="primary">LOC102595280</name>
</gene>
<keyword evidence="2" id="KW-1185">Reference proteome</keyword>
<dbReference type="AlphaFoldDB" id="M1CXR0"/>
<evidence type="ECO:0000313" key="1">
    <source>
        <dbReference type="EnsemblPlants" id="PGSC0003DMT400076988"/>
    </source>
</evidence>
<protein>
    <submittedName>
        <fullName evidence="1">Histone deacetylase</fullName>
    </submittedName>
</protein>
<dbReference type="Proteomes" id="UP000011115">
    <property type="component" value="Unassembled WGS sequence"/>
</dbReference>
<dbReference type="Gramene" id="PGSC0003DMT400076988">
    <property type="protein sequence ID" value="PGSC0003DMT400076988"/>
    <property type="gene ID" value="PGSC0003DMG400029944"/>
</dbReference>
<reference evidence="1" key="2">
    <citation type="submission" date="2015-06" db="UniProtKB">
        <authorList>
            <consortium name="EnsemblPlants"/>
        </authorList>
    </citation>
    <scope>IDENTIFICATION</scope>
    <source>
        <strain evidence="1">DM1-3 516 R44</strain>
    </source>
</reference>
<dbReference type="InterPro" id="IPR023696">
    <property type="entry name" value="Ureohydrolase_dom_sf"/>
</dbReference>
<dbReference type="HOGENOM" id="CLU_153441_0_0_1"/>
<organism evidence="1 2">
    <name type="scientific">Solanum tuberosum</name>
    <name type="common">Potato</name>
    <dbReference type="NCBI Taxonomy" id="4113"/>
    <lineage>
        <taxon>Eukaryota</taxon>
        <taxon>Viridiplantae</taxon>
        <taxon>Streptophyta</taxon>
        <taxon>Embryophyta</taxon>
        <taxon>Tracheophyta</taxon>
        <taxon>Spermatophyta</taxon>
        <taxon>Magnoliopsida</taxon>
        <taxon>eudicotyledons</taxon>
        <taxon>Gunneridae</taxon>
        <taxon>Pentapetalae</taxon>
        <taxon>asterids</taxon>
        <taxon>lamiids</taxon>
        <taxon>Solanales</taxon>
        <taxon>Solanaceae</taxon>
        <taxon>Solanoideae</taxon>
        <taxon>Solaneae</taxon>
        <taxon>Solanum</taxon>
    </lineage>
</organism>
<proteinExistence type="predicted"/>
<dbReference type="SUPFAM" id="SSF52768">
    <property type="entry name" value="Arginase/deacetylase"/>
    <property type="match status" value="1"/>
</dbReference>
<sequence length="98" mass="10986">MSSTASSSKTDDAEALRRHRILSSHLYYDVPPSKVPLIYSPSYDIAFFGIEKLHPFDSSKWGRICRFLTKEGIMDQKHVVEPVEATKDDLLVVATSTG</sequence>
<reference evidence="2" key="1">
    <citation type="journal article" date="2011" name="Nature">
        <title>Genome sequence and analysis of the tuber crop potato.</title>
        <authorList>
            <consortium name="The Potato Genome Sequencing Consortium"/>
        </authorList>
    </citation>
    <scope>NUCLEOTIDE SEQUENCE [LARGE SCALE GENOMIC DNA]</scope>
    <source>
        <strain evidence="2">cv. DM1-3 516 R44</strain>
    </source>
</reference>
<name>M1CXR0_SOLTU</name>
<dbReference type="OrthoDB" id="437693at2759"/>
<accession>M1CXR0</accession>
<dbReference type="EnsemblPlants" id="PGSC0003DMT400076988">
    <property type="protein sequence ID" value="PGSC0003DMT400076988"/>
    <property type="gene ID" value="PGSC0003DMG400029944"/>
</dbReference>
<dbReference type="ExpressionAtlas" id="M1CXR0">
    <property type="expression patterns" value="baseline and differential"/>
</dbReference>